<evidence type="ECO:0000256" key="7">
    <source>
        <dbReference type="RuleBase" id="RU364068"/>
    </source>
</evidence>
<evidence type="ECO:0000256" key="6">
    <source>
        <dbReference type="ARBA" id="ARBA00022842"/>
    </source>
</evidence>
<dbReference type="SUPFAM" id="SSF56655">
    <property type="entry name" value="Carbohydrate phosphatase"/>
    <property type="match status" value="1"/>
</dbReference>
<dbReference type="RefSeq" id="WP_090159947.1">
    <property type="nucleotide sequence ID" value="NZ_JAJATZ010000005.1"/>
</dbReference>
<dbReference type="InterPro" id="IPR033942">
    <property type="entry name" value="IMPase"/>
</dbReference>
<keyword evidence="4 7" id="KW-0479">Metal-binding</keyword>
<evidence type="ECO:0000256" key="1">
    <source>
        <dbReference type="ARBA" id="ARBA00001033"/>
    </source>
</evidence>
<name>A0ABS8BVU9_9RHOB</name>
<evidence type="ECO:0000313" key="8">
    <source>
        <dbReference type="EMBL" id="MCB5199817.1"/>
    </source>
</evidence>
<organism evidence="8 9">
    <name type="scientific">Loktanella gaetbuli</name>
    <dbReference type="NCBI Taxonomy" id="2881335"/>
    <lineage>
        <taxon>Bacteria</taxon>
        <taxon>Pseudomonadati</taxon>
        <taxon>Pseudomonadota</taxon>
        <taxon>Alphaproteobacteria</taxon>
        <taxon>Rhodobacterales</taxon>
        <taxon>Roseobacteraceae</taxon>
        <taxon>Loktanella</taxon>
    </lineage>
</organism>
<dbReference type="PROSITE" id="PS00629">
    <property type="entry name" value="IMP_1"/>
    <property type="match status" value="1"/>
</dbReference>
<comment type="cofactor">
    <cofactor evidence="2 7">
        <name>Mg(2+)</name>
        <dbReference type="ChEBI" id="CHEBI:18420"/>
    </cofactor>
</comment>
<dbReference type="Gene3D" id="3.40.190.80">
    <property type="match status" value="1"/>
</dbReference>
<protein>
    <recommendedName>
        <fullName evidence="7">Inositol-1-monophosphatase</fullName>
        <ecNumber evidence="7">3.1.3.25</ecNumber>
    </recommendedName>
</protein>
<reference evidence="8" key="1">
    <citation type="submission" date="2021-10" db="EMBL/GenBank/DDBJ databases">
        <title>Loktanella gaetbuli sp. nov., isolated from a tidal flat.</title>
        <authorList>
            <person name="Park S."/>
            <person name="Yoon J.-H."/>
        </authorList>
    </citation>
    <scope>NUCLEOTIDE SEQUENCE</scope>
    <source>
        <strain evidence="8">TSTF-M6</strain>
    </source>
</reference>
<dbReference type="PANTHER" id="PTHR20854">
    <property type="entry name" value="INOSITOL MONOPHOSPHATASE"/>
    <property type="match status" value="1"/>
</dbReference>
<dbReference type="PRINTS" id="PR00377">
    <property type="entry name" value="IMPHPHTASES"/>
</dbReference>
<sequence>MAGSANLNVMMKTARKAGRALLKDFGEVEQLQVSTKGPGDFVTRADRQAEQTIRDDLMHARPSYGFLGEEGGEKEGEDPTRRWIVDPLDGTTNFLHGLPHWAVSIALEHKGQIVSGVIYDPVKDEMFYAEKGFGAFVNESRIRVSGRHRLSDGLFATGLPWAGRTDLPETLQDLARLLPACAGVRRFGAASLDLAYVAAGRYDGFWERRLNIWDVAAGVLICKEAGAIVEAITPDADPLETGAMIVSNSDIFDNFAKVVRKA</sequence>
<dbReference type="InterPro" id="IPR022337">
    <property type="entry name" value="Inositol_monophosphatase_SuhB"/>
</dbReference>
<dbReference type="PRINTS" id="PR01959">
    <property type="entry name" value="SBIMPHPHTASE"/>
</dbReference>
<keyword evidence="6 7" id="KW-0460">Magnesium</keyword>
<dbReference type="InterPro" id="IPR020583">
    <property type="entry name" value="Inositol_monoP_metal-BS"/>
</dbReference>
<accession>A0ABS8BVU9</accession>
<dbReference type="EMBL" id="JAJATZ010000005">
    <property type="protein sequence ID" value="MCB5199817.1"/>
    <property type="molecule type" value="Genomic_DNA"/>
</dbReference>
<gene>
    <name evidence="8" type="ORF">LGQ03_11270</name>
</gene>
<keyword evidence="9" id="KW-1185">Reference proteome</keyword>
<dbReference type="EC" id="3.1.3.25" evidence="7"/>
<dbReference type="Pfam" id="PF00459">
    <property type="entry name" value="Inositol_P"/>
    <property type="match status" value="1"/>
</dbReference>
<comment type="catalytic activity">
    <reaction evidence="1 7">
        <text>a myo-inositol phosphate + H2O = myo-inositol + phosphate</text>
        <dbReference type="Rhea" id="RHEA:24056"/>
        <dbReference type="ChEBI" id="CHEBI:15377"/>
        <dbReference type="ChEBI" id="CHEBI:17268"/>
        <dbReference type="ChEBI" id="CHEBI:43474"/>
        <dbReference type="ChEBI" id="CHEBI:84139"/>
        <dbReference type="EC" id="3.1.3.25"/>
    </reaction>
</comment>
<keyword evidence="5 7" id="KW-0378">Hydrolase</keyword>
<evidence type="ECO:0000256" key="4">
    <source>
        <dbReference type="ARBA" id="ARBA00022723"/>
    </source>
</evidence>
<evidence type="ECO:0000256" key="3">
    <source>
        <dbReference type="ARBA" id="ARBA00009759"/>
    </source>
</evidence>
<dbReference type="PROSITE" id="PS00630">
    <property type="entry name" value="IMP_2"/>
    <property type="match status" value="1"/>
</dbReference>
<evidence type="ECO:0000256" key="2">
    <source>
        <dbReference type="ARBA" id="ARBA00001946"/>
    </source>
</evidence>
<evidence type="ECO:0000256" key="5">
    <source>
        <dbReference type="ARBA" id="ARBA00022801"/>
    </source>
</evidence>
<dbReference type="CDD" id="cd01639">
    <property type="entry name" value="IMPase"/>
    <property type="match status" value="1"/>
</dbReference>
<dbReference type="InterPro" id="IPR020550">
    <property type="entry name" value="Inositol_monophosphatase_CS"/>
</dbReference>
<comment type="similarity">
    <text evidence="3 7">Belongs to the inositol monophosphatase superfamily.</text>
</comment>
<dbReference type="Proteomes" id="UP001138961">
    <property type="component" value="Unassembled WGS sequence"/>
</dbReference>
<dbReference type="PANTHER" id="PTHR20854:SF4">
    <property type="entry name" value="INOSITOL-1-MONOPHOSPHATASE-RELATED"/>
    <property type="match status" value="1"/>
</dbReference>
<evidence type="ECO:0000313" key="9">
    <source>
        <dbReference type="Proteomes" id="UP001138961"/>
    </source>
</evidence>
<comment type="caution">
    <text evidence="8">The sequence shown here is derived from an EMBL/GenBank/DDBJ whole genome shotgun (WGS) entry which is preliminary data.</text>
</comment>
<proteinExistence type="inferred from homology"/>
<dbReference type="Gene3D" id="3.30.540.10">
    <property type="entry name" value="Fructose-1,6-Bisphosphatase, subunit A, domain 1"/>
    <property type="match status" value="1"/>
</dbReference>
<dbReference type="InterPro" id="IPR000760">
    <property type="entry name" value="Inositol_monophosphatase-like"/>
</dbReference>